<organism evidence="1 2">
    <name type="scientific">Thermotomaculum hydrothermale</name>
    <dbReference type="NCBI Taxonomy" id="981385"/>
    <lineage>
        <taxon>Bacteria</taxon>
        <taxon>Pseudomonadati</taxon>
        <taxon>Acidobacteriota</taxon>
        <taxon>Holophagae</taxon>
        <taxon>Thermotomaculales</taxon>
        <taxon>Thermotomaculaceae</taxon>
        <taxon>Thermotomaculum</taxon>
    </lineage>
</organism>
<dbReference type="EMBL" id="AP017470">
    <property type="protein sequence ID" value="BBB32479.1"/>
    <property type="molecule type" value="Genomic_DNA"/>
</dbReference>
<evidence type="ECO:0000313" key="1">
    <source>
        <dbReference type="EMBL" id="BBB32479.1"/>
    </source>
</evidence>
<name>A0A7R6PEZ1_9BACT</name>
<protein>
    <recommendedName>
        <fullName evidence="3">Nucleic acid binding OB-fold tRNA/helicase-type</fullName>
    </recommendedName>
</protein>
<proteinExistence type="predicted"/>
<evidence type="ECO:0008006" key="3">
    <source>
        <dbReference type="Google" id="ProtNLM"/>
    </source>
</evidence>
<reference evidence="1 2" key="1">
    <citation type="journal article" date="2012" name="Extremophiles">
        <title>Thermotomaculum hydrothermale gen. nov., sp. nov., a novel heterotrophic thermophile within the phylum Acidobacteria from a deep-sea hydrothermal vent chimney in the Southern Okinawa Trough.</title>
        <authorList>
            <person name="Izumi H."/>
            <person name="Nunoura T."/>
            <person name="Miyazaki M."/>
            <person name="Mino S."/>
            <person name="Toki T."/>
            <person name="Takai K."/>
            <person name="Sako Y."/>
            <person name="Sawabe T."/>
            <person name="Nakagawa S."/>
        </authorList>
    </citation>
    <scope>NUCLEOTIDE SEQUENCE [LARGE SCALE GENOMIC DNA]</scope>
    <source>
        <strain evidence="1 2">AC55</strain>
    </source>
</reference>
<accession>A0A7R6PEZ1</accession>
<evidence type="ECO:0000313" key="2">
    <source>
        <dbReference type="Proteomes" id="UP000595564"/>
    </source>
</evidence>
<dbReference type="KEGG" id="thyd:TTHT_0924"/>
<sequence>MEELKMKKILSLIAIILVSTVVSCSSRDNKVVKTNSTKETKAAVNTTNTDFEGVVLSTADASRYTYIKYKTPEGKTLWAAVLKTKINKGDKIKLIAAQPMMNFESKSLKKHFDLIYFAEGIEVNGKVIGENTKKMEMKMPEDGIHSGKNPHISQDIAKIDTSKIKKLKGGVTVKEILENAEKFKGKTVKFRGVVVKFLPNIMKKNWIHLKDASTDKDITATTNETFKVGETVAIEGKVITDKDFGFGYYYKVLIEDAKRIK</sequence>
<dbReference type="PROSITE" id="PS51257">
    <property type="entry name" value="PROKAR_LIPOPROTEIN"/>
    <property type="match status" value="1"/>
</dbReference>
<dbReference type="Proteomes" id="UP000595564">
    <property type="component" value="Chromosome"/>
</dbReference>
<dbReference type="AlphaFoldDB" id="A0A7R6PEZ1"/>
<keyword evidence="2" id="KW-1185">Reference proteome</keyword>
<gene>
    <name evidence="1" type="ORF">TTHT_0924</name>
</gene>